<comment type="catalytic activity">
    <reaction evidence="1">
        <text>ATP + protein L-histidine = ADP + protein N-phospho-L-histidine.</text>
        <dbReference type="EC" id="2.7.13.3"/>
    </reaction>
</comment>
<feature type="domain" description="Histidine kinase" evidence="8">
    <location>
        <begin position="89"/>
        <end position="301"/>
    </location>
</feature>
<gene>
    <name evidence="9" type="ORF">FYJ37_04150</name>
</gene>
<dbReference type="InterPro" id="IPR004358">
    <property type="entry name" value="Sig_transdc_His_kin-like_C"/>
</dbReference>
<dbReference type="InterPro" id="IPR050351">
    <property type="entry name" value="BphY/WalK/GraS-like"/>
</dbReference>
<dbReference type="PRINTS" id="PR00344">
    <property type="entry name" value="BCTRLSENSOR"/>
</dbReference>
<comment type="subcellular location">
    <subcellularLocation>
        <location evidence="2">Membrane</location>
    </subcellularLocation>
</comment>
<dbReference type="PANTHER" id="PTHR45453:SF1">
    <property type="entry name" value="PHOSPHATE REGULON SENSOR PROTEIN PHOR"/>
    <property type="match status" value="1"/>
</dbReference>
<dbReference type="InterPro" id="IPR003661">
    <property type="entry name" value="HisK_dim/P_dom"/>
</dbReference>
<dbReference type="CDD" id="cd00082">
    <property type="entry name" value="HisKA"/>
    <property type="match status" value="1"/>
</dbReference>
<keyword evidence="7" id="KW-0902">Two-component regulatory system</keyword>
<keyword evidence="5" id="KW-0808">Transferase</keyword>
<dbReference type="EC" id="2.7.13.3" evidence="3"/>
<dbReference type="SMART" id="SM00387">
    <property type="entry name" value="HATPase_c"/>
    <property type="match status" value="1"/>
</dbReference>
<dbReference type="CDD" id="cd00075">
    <property type="entry name" value="HATPase"/>
    <property type="match status" value="1"/>
</dbReference>
<dbReference type="InterPro" id="IPR036097">
    <property type="entry name" value="HisK_dim/P_sf"/>
</dbReference>
<dbReference type="InterPro" id="IPR036890">
    <property type="entry name" value="HATPase_C_sf"/>
</dbReference>
<evidence type="ECO:0000256" key="4">
    <source>
        <dbReference type="ARBA" id="ARBA00022553"/>
    </source>
</evidence>
<dbReference type="PANTHER" id="PTHR45453">
    <property type="entry name" value="PHOSPHATE REGULON SENSOR PROTEIN PHOR"/>
    <property type="match status" value="1"/>
</dbReference>
<proteinExistence type="predicted"/>
<dbReference type="GO" id="GO:0000155">
    <property type="term" value="F:phosphorelay sensor kinase activity"/>
    <property type="evidence" value="ECO:0007669"/>
    <property type="project" value="InterPro"/>
</dbReference>
<sequence>MAGIAGIIILLLDVAILVLARDGRNKKKEMEVLLQRLDDALEGGEGAYAYDESMDSAIADRLNKLLRSSSMGKERAYQDRDRIKSLISDISHQIRTPLSNIMLYTGLLQEKKLDGQSRMLADQIQGQAEKLDFFMKELIRSSYMETDMIVVSPRTAPVGELVDRACQAVEAEALKKGILIRQPETDRIICKFDMKWTLEAVRNILENALKYSPEGSEVEIEIAPNEAFTCISIQDEGIGIREEEQGLVFERFYRSRDVKKEPGMGIGLYLAREIISRQGGYIEARSEYAKGTCFCIYLPNF</sequence>
<dbReference type="SUPFAM" id="SSF47384">
    <property type="entry name" value="Homodimeric domain of signal transducing histidine kinase"/>
    <property type="match status" value="1"/>
</dbReference>
<dbReference type="EMBL" id="VUMB01000007">
    <property type="protein sequence ID" value="MSS39573.1"/>
    <property type="molecule type" value="Genomic_DNA"/>
</dbReference>
<evidence type="ECO:0000256" key="2">
    <source>
        <dbReference type="ARBA" id="ARBA00004370"/>
    </source>
</evidence>
<comment type="caution">
    <text evidence="9">The sequence shown here is derived from an EMBL/GenBank/DDBJ whole genome shotgun (WGS) entry which is preliminary data.</text>
</comment>
<dbReference type="SMART" id="SM00388">
    <property type="entry name" value="HisKA"/>
    <property type="match status" value="1"/>
</dbReference>
<evidence type="ECO:0000256" key="3">
    <source>
        <dbReference type="ARBA" id="ARBA00012438"/>
    </source>
</evidence>
<dbReference type="Gene3D" id="3.30.565.10">
    <property type="entry name" value="Histidine kinase-like ATPase, C-terminal domain"/>
    <property type="match status" value="1"/>
</dbReference>
<evidence type="ECO:0000256" key="5">
    <source>
        <dbReference type="ARBA" id="ARBA00022679"/>
    </source>
</evidence>
<dbReference type="GO" id="GO:0004721">
    <property type="term" value="F:phosphoprotein phosphatase activity"/>
    <property type="evidence" value="ECO:0007669"/>
    <property type="project" value="TreeGrafter"/>
</dbReference>
<dbReference type="Pfam" id="PF02518">
    <property type="entry name" value="HATPase_c"/>
    <property type="match status" value="1"/>
</dbReference>
<evidence type="ECO:0000256" key="1">
    <source>
        <dbReference type="ARBA" id="ARBA00000085"/>
    </source>
</evidence>
<dbReference type="GO" id="GO:0005886">
    <property type="term" value="C:plasma membrane"/>
    <property type="evidence" value="ECO:0007669"/>
    <property type="project" value="TreeGrafter"/>
</dbReference>
<evidence type="ECO:0000313" key="9">
    <source>
        <dbReference type="EMBL" id="MSS39573.1"/>
    </source>
</evidence>
<dbReference type="PROSITE" id="PS50109">
    <property type="entry name" value="HIS_KIN"/>
    <property type="match status" value="1"/>
</dbReference>
<evidence type="ECO:0000259" key="8">
    <source>
        <dbReference type="PROSITE" id="PS50109"/>
    </source>
</evidence>
<keyword evidence="4" id="KW-0597">Phosphoprotein</keyword>
<dbReference type="SUPFAM" id="SSF55874">
    <property type="entry name" value="ATPase domain of HSP90 chaperone/DNA topoisomerase II/histidine kinase"/>
    <property type="match status" value="1"/>
</dbReference>
<organism evidence="9 10">
    <name type="scientific">Clostridium scindens (strain JCM 10418 / VPI 12708)</name>
    <dbReference type="NCBI Taxonomy" id="29347"/>
    <lineage>
        <taxon>Bacteria</taxon>
        <taxon>Bacillati</taxon>
        <taxon>Bacillota</taxon>
        <taxon>Clostridia</taxon>
        <taxon>Lachnospirales</taxon>
        <taxon>Lachnospiraceae</taxon>
    </lineage>
</organism>
<dbReference type="InterPro" id="IPR005467">
    <property type="entry name" value="His_kinase_dom"/>
</dbReference>
<dbReference type="GeneID" id="62695982"/>
<evidence type="ECO:0000256" key="7">
    <source>
        <dbReference type="ARBA" id="ARBA00023012"/>
    </source>
</evidence>
<keyword evidence="6 9" id="KW-0418">Kinase</keyword>
<dbReference type="Pfam" id="PF00512">
    <property type="entry name" value="HisKA"/>
    <property type="match status" value="1"/>
</dbReference>
<dbReference type="Gene3D" id="1.10.287.130">
    <property type="match status" value="1"/>
</dbReference>
<dbReference type="AlphaFoldDB" id="A0A844F3Z5"/>
<accession>A0A844F3Z5</accession>
<evidence type="ECO:0000256" key="6">
    <source>
        <dbReference type="ARBA" id="ARBA00022777"/>
    </source>
</evidence>
<reference evidence="9 10" key="1">
    <citation type="submission" date="2019-08" db="EMBL/GenBank/DDBJ databases">
        <title>In-depth cultivation of the pig gut microbiome towards novel bacterial diversity and tailored functional studies.</title>
        <authorList>
            <person name="Wylensek D."/>
            <person name="Hitch T.C.A."/>
            <person name="Clavel T."/>
        </authorList>
    </citation>
    <scope>NUCLEOTIDE SEQUENCE [LARGE SCALE GENOMIC DNA]</scope>
    <source>
        <strain evidence="9 10">BL-389-WT-3D</strain>
    </source>
</reference>
<protein>
    <recommendedName>
        <fullName evidence="3">histidine kinase</fullName>
        <ecNumber evidence="3">2.7.13.3</ecNumber>
    </recommendedName>
</protein>
<dbReference type="Proteomes" id="UP000462363">
    <property type="component" value="Unassembled WGS sequence"/>
</dbReference>
<evidence type="ECO:0000313" key="10">
    <source>
        <dbReference type="Proteomes" id="UP000462363"/>
    </source>
</evidence>
<dbReference type="RefSeq" id="WP_004608378.1">
    <property type="nucleotide sequence ID" value="NZ_AP025569.1"/>
</dbReference>
<dbReference type="InterPro" id="IPR003594">
    <property type="entry name" value="HATPase_dom"/>
</dbReference>
<name>A0A844F3Z5_CLOSV</name>
<dbReference type="GO" id="GO:0016036">
    <property type="term" value="P:cellular response to phosphate starvation"/>
    <property type="evidence" value="ECO:0007669"/>
    <property type="project" value="TreeGrafter"/>
</dbReference>